<evidence type="ECO:0000256" key="2">
    <source>
        <dbReference type="ARBA" id="ARBA00006557"/>
    </source>
</evidence>
<evidence type="ECO:0000256" key="5">
    <source>
        <dbReference type="ARBA" id="ARBA00023180"/>
    </source>
</evidence>
<keyword evidence="4" id="KW-1015">Disulfide bond</keyword>
<sequence>MDRHHYETFEKFGNNTFLIHLDNGRAFGRHSKDEPSILAPLEQCCRIRRSTWLRLLLLSLPRYRLSDVMRASLSHDPLHRAAPLLTQPHLAAVDRRLQAVLQTVSRCQERKRREEGEEDQVIYDDIAHLKREESPAG</sequence>
<comment type="caution">
    <text evidence="10">The sequence shown here is derived from an EMBL/GenBank/DDBJ whole genome shotgun (WGS) entry which is preliminary data.</text>
</comment>
<dbReference type="GO" id="GO:0005794">
    <property type="term" value="C:Golgi apparatus"/>
    <property type="evidence" value="ECO:0007669"/>
    <property type="project" value="UniProtKB-SubCell"/>
</dbReference>
<dbReference type="PANTHER" id="PTHR12450">
    <property type="entry name" value="DENTIN MATRIX PROTEIN 4 PROTEIN FAM20"/>
    <property type="match status" value="1"/>
</dbReference>
<dbReference type="AlphaFoldDB" id="A0AAN8AY24"/>
<dbReference type="InterPro" id="IPR024869">
    <property type="entry name" value="FAM20"/>
</dbReference>
<dbReference type="EMBL" id="JAUZQC010000003">
    <property type="protein sequence ID" value="KAK5873342.1"/>
    <property type="molecule type" value="Genomic_DNA"/>
</dbReference>
<dbReference type="GO" id="GO:0046872">
    <property type="term" value="F:metal ion binding"/>
    <property type="evidence" value="ECO:0007669"/>
    <property type="project" value="UniProtKB-KW"/>
</dbReference>
<keyword evidence="7" id="KW-0547">Nucleotide-binding</keyword>
<feature type="binding site" evidence="8">
    <location>
        <position position="22"/>
    </location>
    <ligand>
        <name>Mn(2+)</name>
        <dbReference type="ChEBI" id="CHEBI:29035"/>
    </ligand>
</feature>
<accession>A0AAN8AY24</accession>
<dbReference type="GO" id="GO:0016773">
    <property type="term" value="F:phosphotransferase activity, alcohol group as acceptor"/>
    <property type="evidence" value="ECO:0007669"/>
    <property type="project" value="TreeGrafter"/>
</dbReference>
<comment type="subcellular location">
    <subcellularLocation>
        <location evidence="1">Golgi apparatus</location>
    </subcellularLocation>
</comment>
<evidence type="ECO:0000313" key="11">
    <source>
        <dbReference type="Proteomes" id="UP001346869"/>
    </source>
</evidence>
<dbReference type="PANTHER" id="PTHR12450:SF25">
    <property type="entry name" value="FAM20 C-TERMINAL DOMAIN-CONTAINING PROTEIN"/>
    <property type="match status" value="1"/>
</dbReference>
<keyword evidence="3" id="KW-0333">Golgi apparatus</keyword>
<organism evidence="10 11">
    <name type="scientific">Eleginops maclovinus</name>
    <name type="common">Patagonian blennie</name>
    <name type="synonym">Eleginus maclovinus</name>
    <dbReference type="NCBI Taxonomy" id="56733"/>
    <lineage>
        <taxon>Eukaryota</taxon>
        <taxon>Metazoa</taxon>
        <taxon>Chordata</taxon>
        <taxon>Craniata</taxon>
        <taxon>Vertebrata</taxon>
        <taxon>Euteleostomi</taxon>
        <taxon>Actinopterygii</taxon>
        <taxon>Neopterygii</taxon>
        <taxon>Teleostei</taxon>
        <taxon>Neoteleostei</taxon>
        <taxon>Acanthomorphata</taxon>
        <taxon>Eupercaria</taxon>
        <taxon>Perciformes</taxon>
        <taxon>Notothenioidei</taxon>
        <taxon>Eleginopidae</taxon>
        <taxon>Eleginops</taxon>
    </lineage>
</organism>
<dbReference type="GO" id="GO:0005524">
    <property type="term" value="F:ATP binding"/>
    <property type="evidence" value="ECO:0007669"/>
    <property type="project" value="UniProtKB-KW"/>
</dbReference>
<gene>
    <name evidence="10" type="ORF">PBY51_018390</name>
</gene>
<evidence type="ECO:0000256" key="3">
    <source>
        <dbReference type="ARBA" id="ARBA00023034"/>
    </source>
</evidence>
<proteinExistence type="inferred from homology"/>
<dbReference type="Proteomes" id="UP001346869">
    <property type="component" value="Unassembled WGS sequence"/>
</dbReference>
<evidence type="ECO:0000259" key="9">
    <source>
        <dbReference type="Pfam" id="PF06702"/>
    </source>
</evidence>
<reference evidence="10 11" key="1">
    <citation type="journal article" date="2023" name="Genes (Basel)">
        <title>Chromosome-Level Genome Assembly and Circadian Gene Repertoire of the Patagonia Blennie Eleginops maclovinus-The Closest Ancestral Proxy of Antarctic Cryonotothenioids.</title>
        <authorList>
            <person name="Cheng C.C."/>
            <person name="Rivera-Colon A.G."/>
            <person name="Minhas B.F."/>
            <person name="Wilson L."/>
            <person name="Rayamajhi N."/>
            <person name="Vargas-Chacoff L."/>
            <person name="Catchen J.M."/>
        </authorList>
    </citation>
    <scope>NUCLEOTIDE SEQUENCE [LARGE SCALE GENOMIC DNA]</scope>
    <source>
        <strain evidence="10">JMC-PN-2008</strain>
    </source>
</reference>
<dbReference type="GO" id="GO:0070166">
    <property type="term" value="P:enamel mineralization"/>
    <property type="evidence" value="ECO:0007669"/>
    <property type="project" value="TreeGrafter"/>
</dbReference>
<evidence type="ECO:0000256" key="1">
    <source>
        <dbReference type="ARBA" id="ARBA00004555"/>
    </source>
</evidence>
<name>A0AAN8AY24_ELEMC</name>
<evidence type="ECO:0000256" key="4">
    <source>
        <dbReference type="ARBA" id="ARBA00023157"/>
    </source>
</evidence>
<evidence type="ECO:0000256" key="8">
    <source>
        <dbReference type="PIRSR" id="PIRSR624869-3"/>
    </source>
</evidence>
<feature type="binding site" evidence="7">
    <location>
        <position position="7"/>
    </location>
    <ligand>
        <name>ATP</name>
        <dbReference type="ChEBI" id="CHEBI:30616"/>
    </ligand>
</feature>
<comment type="cofactor">
    <cofactor evidence="8">
        <name>Mn(2+)</name>
        <dbReference type="ChEBI" id="CHEBI:29035"/>
    </cofactor>
</comment>
<dbReference type="Pfam" id="PF06702">
    <property type="entry name" value="Fam20C"/>
    <property type="match status" value="1"/>
</dbReference>
<evidence type="ECO:0000256" key="7">
    <source>
        <dbReference type="PIRSR" id="PIRSR624869-2"/>
    </source>
</evidence>
<evidence type="ECO:0000313" key="10">
    <source>
        <dbReference type="EMBL" id="KAK5873342.1"/>
    </source>
</evidence>
<keyword evidence="7" id="KW-0067">ATP-binding</keyword>
<keyword evidence="8" id="KW-0464">Manganese</keyword>
<evidence type="ECO:0000256" key="6">
    <source>
        <dbReference type="PIRSR" id="PIRSR624869-1"/>
    </source>
</evidence>
<keyword evidence="5" id="KW-0325">Glycoprotein</keyword>
<dbReference type="InterPro" id="IPR009581">
    <property type="entry name" value="FAM20_C"/>
</dbReference>
<reference evidence="10 11" key="2">
    <citation type="journal article" date="2023" name="Mol. Biol. Evol.">
        <title>Genomics of Secondarily Temperate Adaptation in the Only Non-Antarctic Icefish.</title>
        <authorList>
            <person name="Rivera-Colon A.G."/>
            <person name="Rayamajhi N."/>
            <person name="Minhas B.F."/>
            <person name="Madrigal G."/>
            <person name="Bilyk K.T."/>
            <person name="Yoon V."/>
            <person name="Hune M."/>
            <person name="Gregory S."/>
            <person name="Cheng C.H.C."/>
            <person name="Catchen J.M."/>
        </authorList>
    </citation>
    <scope>NUCLEOTIDE SEQUENCE [LARGE SCALE GENOMIC DNA]</scope>
    <source>
        <strain evidence="10">JMC-PN-2008</strain>
    </source>
</reference>
<feature type="active site" evidence="6">
    <location>
        <position position="2"/>
    </location>
</feature>
<feature type="domain" description="FAM20 C-terminal" evidence="9">
    <location>
        <begin position="1"/>
        <end position="114"/>
    </location>
</feature>
<keyword evidence="8" id="KW-0479">Metal-binding</keyword>
<feature type="binding site" evidence="7">
    <location>
        <position position="22"/>
    </location>
    <ligand>
        <name>ATP</name>
        <dbReference type="ChEBI" id="CHEBI:30616"/>
    </ligand>
</feature>
<protein>
    <recommendedName>
        <fullName evidence="9">FAM20 C-terminal domain-containing protein</fullName>
    </recommendedName>
</protein>
<comment type="similarity">
    <text evidence="2">Belongs to the FAM20 family.</text>
</comment>
<keyword evidence="11" id="KW-1185">Reference proteome</keyword>